<proteinExistence type="predicted"/>
<sequence>MFYVCLLISWCFLLFLHSEAHTASSKDLDTVAPTADKVTMHLADAGNSLAFARPDLPWNVGVVSNLQGVVCP</sequence>
<reference evidence="2 3" key="1">
    <citation type="submission" date="2016-07" db="EMBL/GenBank/DDBJ databases">
        <title>Pervasive Adenine N6-methylation of Active Genes in Fungi.</title>
        <authorList>
            <consortium name="DOE Joint Genome Institute"/>
            <person name="Mondo S.J."/>
            <person name="Dannebaum R.O."/>
            <person name="Kuo R.C."/>
            <person name="Labutti K."/>
            <person name="Haridas S."/>
            <person name="Kuo A."/>
            <person name="Salamov A."/>
            <person name="Ahrendt S.R."/>
            <person name="Lipzen A."/>
            <person name="Sullivan W."/>
            <person name="Andreopoulos W.B."/>
            <person name="Clum A."/>
            <person name="Lindquist E."/>
            <person name="Daum C."/>
            <person name="Ramamoorthy G.K."/>
            <person name="Gryganskyi A."/>
            <person name="Culley D."/>
            <person name="Magnuson J.K."/>
            <person name="James T.Y."/>
            <person name="O'Malley M.A."/>
            <person name="Stajich J.E."/>
            <person name="Spatafora J.W."/>
            <person name="Visel A."/>
            <person name="Grigoriev I.V."/>
        </authorList>
    </citation>
    <scope>NUCLEOTIDE SEQUENCE [LARGE SCALE GENOMIC DNA]</scope>
    <source>
        <strain evidence="2 3">NRRL 2496</strain>
    </source>
</reference>
<keyword evidence="1" id="KW-0732">Signal</keyword>
<organism evidence="2 3">
    <name type="scientific">Syncephalastrum racemosum</name>
    <name type="common">Filamentous fungus</name>
    <dbReference type="NCBI Taxonomy" id="13706"/>
    <lineage>
        <taxon>Eukaryota</taxon>
        <taxon>Fungi</taxon>
        <taxon>Fungi incertae sedis</taxon>
        <taxon>Mucoromycota</taxon>
        <taxon>Mucoromycotina</taxon>
        <taxon>Mucoromycetes</taxon>
        <taxon>Mucorales</taxon>
        <taxon>Syncephalastraceae</taxon>
        <taxon>Syncephalastrum</taxon>
    </lineage>
</organism>
<dbReference type="Proteomes" id="UP000242180">
    <property type="component" value="Unassembled WGS sequence"/>
</dbReference>
<name>A0A1X2H558_SYNRA</name>
<evidence type="ECO:0000313" key="2">
    <source>
        <dbReference type="EMBL" id="ORY93522.1"/>
    </source>
</evidence>
<evidence type="ECO:0000256" key="1">
    <source>
        <dbReference type="SAM" id="SignalP"/>
    </source>
</evidence>
<accession>A0A1X2H558</accession>
<dbReference type="AlphaFoldDB" id="A0A1X2H558"/>
<protein>
    <submittedName>
        <fullName evidence="2">Uncharacterized protein</fullName>
    </submittedName>
</protein>
<feature type="chain" id="PRO_5012145923" evidence="1">
    <location>
        <begin position="21"/>
        <end position="72"/>
    </location>
</feature>
<dbReference type="InParanoid" id="A0A1X2H558"/>
<keyword evidence="3" id="KW-1185">Reference proteome</keyword>
<evidence type="ECO:0000313" key="3">
    <source>
        <dbReference type="Proteomes" id="UP000242180"/>
    </source>
</evidence>
<feature type="signal peptide" evidence="1">
    <location>
        <begin position="1"/>
        <end position="20"/>
    </location>
</feature>
<comment type="caution">
    <text evidence="2">The sequence shown here is derived from an EMBL/GenBank/DDBJ whole genome shotgun (WGS) entry which is preliminary data.</text>
</comment>
<dbReference type="EMBL" id="MCGN01000009">
    <property type="protein sequence ID" value="ORY93522.1"/>
    <property type="molecule type" value="Genomic_DNA"/>
</dbReference>
<dbReference type="OrthoDB" id="411251at2759"/>
<gene>
    <name evidence="2" type="ORF">BCR43DRAFT_497079</name>
</gene>